<evidence type="ECO:0000313" key="2">
    <source>
        <dbReference type="EMBL" id="KAH8032856.1"/>
    </source>
</evidence>
<keyword evidence="3" id="KW-1185">Reference proteome</keyword>
<gene>
    <name evidence="2" type="ORF">HPB51_003229</name>
</gene>
<sequence>MPEPEKESNVLKGIAGDAFNLLVYTKVSINNVHSFVLAFRRCLSKIGGKRYLAAVDEAIKIFDDSLCSAYSCAKGPRDSSASSAHSTSRADCNR</sequence>
<evidence type="ECO:0000256" key="1">
    <source>
        <dbReference type="SAM" id="MobiDB-lite"/>
    </source>
</evidence>
<reference evidence="2" key="2">
    <citation type="submission" date="2021-09" db="EMBL/GenBank/DDBJ databases">
        <authorList>
            <person name="Jia N."/>
            <person name="Wang J."/>
            <person name="Shi W."/>
            <person name="Du L."/>
            <person name="Sun Y."/>
            <person name="Zhan W."/>
            <person name="Jiang J."/>
            <person name="Wang Q."/>
            <person name="Zhang B."/>
            <person name="Ji P."/>
            <person name="Sakyi L.B."/>
            <person name="Cui X."/>
            <person name="Yuan T."/>
            <person name="Jiang B."/>
            <person name="Yang W."/>
            <person name="Lam T.T.-Y."/>
            <person name="Chang Q."/>
            <person name="Ding S."/>
            <person name="Wang X."/>
            <person name="Zhu J."/>
            <person name="Ruan X."/>
            <person name="Zhao L."/>
            <person name="Wei J."/>
            <person name="Que T."/>
            <person name="Du C."/>
            <person name="Cheng J."/>
            <person name="Dai P."/>
            <person name="Han X."/>
            <person name="Huang E."/>
            <person name="Gao Y."/>
            <person name="Liu J."/>
            <person name="Shao H."/>
            <person name="Ye R."/>
            <person name="Li L."/>
            <person name="Wei W."/>
            <person name="Wang X."/>
            <person name="Wang C."/>
            <person name="Huo Q."/>
            <person name="Li W."/>
            <person name="Guo W."/>
            <person name="Chen H."/>
            <person name="Chen S."/>
            <person name="Zhou L."/>
            <person name="Zhou L."/>
            <person name="Ni X."/>
            <person name="Tian J."/>
            <person name="Zhou Y."/>
            <person name="Sheng Y."/>
            <person name="Liu T."/>
            <person name="Pan Y."/>
            <person name="Xia L."/>
            <person name="Li J."/>
            <person name="Zhao F."/>
            <person name="Cao W."/>
        </authorList>
    </citation>
    <scope>NUCLEOTIDE SEQUENCE</scope>
    <source>
        <strain evidence="2">Rmic-2018</strain>
        <tissue evidence="2">Larvae</tissue>
    </source>
</reference>
<evidence type="ECO:0000313" key="3">
    <source>
        <dbReference type="Proteomes" id="UP000821866"/>
    </source>
</evidence>
<dbReference type="AlphaFoldDB" id="A0A9J6EFQ8"/>
<dbReference type="Proteomes" id="UP000821866">
    <property type="component" value="Chromosome 2"/>
</dbReference>
<organism evidence="2 3">
    <name type="scientific">Rhipicephalus microplus</name>
    <name type="common">Cattle tick</name>
    <name type="synonym">Boophilus microplus</name>
    <dbReference type="NCBI Taxonomy" id="6941"/>
    <lineage>
        <taxon>Eukaryota</taxon>
        <taxon>Metazoa</taxon>
        <taxon>Ecdysozoa</taxon>
        <taxon>Arthropoda</taxon>
        <taxon>Chelicerata</taxon>
        <taxon>Arachnida</taxon>
        <taxon>Acari</taxon>
        <taxon>Parasitiformes</taxon>
        <taxon>Ixodida</taxon>
        <taxon>Ixodoidea</taxon>
        <taxon>Ixodidae</taxon>
        <taxon>Rhipicephalinae</taxon>
        <taxon>Rhipicephalus</taxon>
        <taxon>Boophilus</taxon>
    </lineage>
</organism>
<protein>
    <submittedName>
        <fullName evidence="2">Uncharacterized protein</fullName>
    </submittedName>
</protein>
<feature type="compositionally biased region" description="Low complexity" evidence="1">
    <location>
        <begin position="79"/>
        <end position="94"/>
    </location>
</feature>
<accession>A0A9J6EFQ8</accession>
<dbReference type="EMBL" id="JABSTU010000004">
    <property type="protein sequence ID" value="KAH8032856.1"/>
    <property type="molecule type" value="Genomic_DNA"/>
</dbReference>
<proteinExistence type="predicted"/>
<feature type="region of interest" description="Disordered" evidence="1">
    <location>
        <begin position="73"/>
        <end position="94"/>
    </location>
</feature>
<name>A0A9J6EFQ8_RHIMP</name>
<reference evidence="2" key="1">
    <citation type="journal article" date="2020" name="Cell">
        <title>Large-Scale Comparative Analyses of Tick Genomes Elucidate Their Genetic Diversity and Vector Capacities.</title>
        <authorList>
            <consortium name="Tick Genome and Microbiome Consortium (TIGMIC)"/>
            <person name="Jia N."/>
            <person name="Wang J."/>
            <person name="Shi W."/>
            <person name="Du L."/>
            <person name="Sun Y."/>
            <person name="Zhan W."/>
            <person name="Jiang J.F."/>
            <person name="Wang Q."/>
            <person name="Zhang B."/>
            <person name="Ji P."/>
            <person name="Bell-Sakyi L."/>
            <person name="Cui X.M."/>
            <person name="Yuan T.T."/>
            <person name="Jiang B.G."/>
            <person name="Yang W.F."/>
            <person name="Lam T.T."/>
            <person name="Chang Q.C."/>
            <person name="Ding S.J."/>
            <person name="Wang X.J."/>
            <person name="Zhu J.G."/>
            <person name="Ruan X.D."/>
            <person name="Zhao L."/>
            <person name="Wei J.T."/>
            <person name="Ye R.Z."/>
            <person name="Que T.C."/>
            <person name="Du C.H."/>
            <person name="Zhou Y.H."/>
            <person name="Cheng J.X."/>
            <person name="Dai P.F."/>
            <person name="Guo W.B."/>
            <person name="Han X.H."/>
            <person name="Huang E.J."/>
            <person name="Li L.F."/>
            <person name="Wei W."/>
            <person name="Gao Y.C."/>
            <person name="Liu J.Z."/>
            <person name="Shao H.Z."/>
            <person name="Wang X."/>
            <person name="Wang C.C."/>
            <person name="Yang T.C."/>
            <person name="Huo Q.B."/>
            <person name="Li W."/>
            <person name="Chen H.Y."/>
            <person name="Chen S.E."/>
            <person name="Zhou L.G."/>
            <person name="Ni X.B."/>
            <person name="Tian J.H."/>
            <person name="Sheng Y."/>
            <person name="Liu T."/>
            <person name="Pan Y.S."/>
            <person name="Xia L.Y."/>
            <person name="Li J."/>
            <person name="Zhao F."/>
            <person name="Cao W.C."/>
        </authorList>
    </citation>
    <scope>NUCLEOTIDE SEQUENCE</scope>
    <source>
        <strain evidence="2">Rmic-2018</strain>
    </source>
</reference>
<comment type="caution">
    <text evidence="2">The sequence shown here is derived from an EMBL/GenBank/DDBJ whole genome shotgun (WGS) entry which is preliminary data.</text>
</comment>